<organism evidence="1 2">
    <name type="scientific">Heterodera trifolii</name>
    <dbReference type="NCBI Taxonomy" id="157864"/>
    <lineage>
        <taxon>Eukaryota</taxon>
        <taxon>Metazoa</taxon>
        <taxon>Ecdysozoa</taxon>
        <taxon>Nematoda</taxon>
        <taxon>Chromadorea</taxon>
        <taxon>Rhabditida</taxon>
        <taxon>Tylenchina</taxon>
        <taxon>Tylenchomorpha</taxon>
        <taxon>Tylenchoidea</taxon>
        <taxon>Heteroderidae</taxon>
        <taxon>Heteroderinae</taxon>
        <taxon>Heterodera</taxon>
    </lineage>
</organism>
<name>A0ABD2ICB5_9BILA</name>
<evidence type="ECO:0000313" key="1">
    <source>
        <dbReference type="EMBL" id="KAL3073793.1"/>
    </source>
</evidence>
<dbReference type="AlphaFoldDB" id="A0ABD2ICB5"/>
<comment type="caution">
    <text evidence="1">The sequence shown here is derived from an EMBL/GenBank/DDBJ whole genome shotgun (WGS) entry which is preliminary data.</text>
</comment>
<gene>
    <name evidence="1" type="ORF">niasHT_038718</name>
</gene>
<evidence type="ECO:0000313" key="2">
    <source>
        <dbReference type="Proteomes" id="UP001620626"/>
    </source>
</evidence>
<accession>A0ABD2ICB5</accession>
<protein>
    <submittedName>
        <fullName evidence="1">Uncharacterized protein</fullName>
    </submittedName>
</protein>
<dbReference type="EMBL" id="JBICBT010001311">
    <property type="protein sequence ID" value="KAL3073793.1"/>
    <property type="molecule type" value="Genomic_DNA"/>
</dbReference>
<reference evidence="1 2" key="1">
    <citation type="submission" date="2024-10" db="EMBL/GenBank/DDBJ databases">
        <authorList>
            <person name="Kim D."/>
        </authorList>
    </citation>
    <scope>NUCLEOTIDE SEQUENCE [LARGE SCALE GENOMIC DNA]</scope>
    <source>
        <strain evidence="1">BH-2024</strain>
    </source>
</reference>
<proteinExistence type="predicted"/>
<dbReference type="Proteomes" id="UP001620626">
    <property type="component" value="Unassembled WGS sequence"/>
</dbReference>
<keyword evidence="2" id="KW-1185">Reference proteome</keyword>
<sequence length="104" mass="11443">MTIPFAGNNGVVSGKGEAHRNAKAYSNFPINHPTKLRNKFFSPTLCSAMMGEGEGMAQKDRHIQISPSIIHILCAVRGGLRLEPIAAELREEPNAMARQREEQT</sequence>